<keyword evidence="3" id="KW-0238">DNA-binding</keyword>
<evidence type="ECO:0000256" key="4">
    <source>
        <dbReference type="ARBA" id="ARBA00023163"/>
    </source>
</evidence>
<gene>
    <name evidence="6" type="ORF">METZ01_LOCUS497527</name>
</gene>
<dbReference type="Pfam" id="PF04542">
    <property type="entry name" value="Sigma70_r2"/>
    <property type="match status" value="1"/>
</dbReference>
<dbReference type="InterPro" id="IPR013325">
    <property type="entry name" value="RNA_pol_sigma_r2"/>
</dbReference>
<name>A0A383DK59_9ZZZZ</name>
<dbReference type="PANTHER" id="PTHR30385">
    <property type="entry name" value="SIGMA FACTOR F FLAGELLAR"/>
    <property type="match status" value="1"/>
</dbReference>
<dbReference type="PANTHER" id="PTHR30385:SF7">
    <property type="entry name" value="RNA POLYMERASE SIGMA FACTOR FLIA"/>
    <property type="match status" value="1"/>
</dbReference>
<dbReference type="GO" id="GO:0003677">
    <property type="term" value="F:DNA binding"/>
    <property type="evidence" value="ECO:0007669"/>
    <property type="project" value="UniProtKB-KW"/>
</dbReference>
<evidence type="ECO:0000256" key="3">
    <source>
        <dbReference type="ARBA" id="ARBA00023125"/>
    </source>
</evidence>
<dbReference type="EMBL" id="UINC01217880">
    <property type="protein sequence ID" value="SVE44673.1"/>
    <property type="molecule type" value="Genomic_DNA"/>
</dbReference>
<feature type="domain" description="RNA polymerase sigma-70" evidence="5">
    <location>
        <begin position="55"/>
        <end position="68"/>
    </location>
</feature>
<evidence type="ECO:0000313" key="6">
    <source>
        <dbReference type="EMBL" id="SVE44673.1"/>
    </source>
</evidence>
<keyword evidence="1" id="KW-0805">Transcription regulation</keyword>
<dbReference type="GO" id="GO:0006352">
    <property type="term" value="P:DNA-templated transcription initiation"/>
    <property type="evidence" value="ECO:0007669"/>
    <property type="project" value="InterPro"/>
</dbReference>
<keyword evidence="4" id="KW-0804">Transcription</keyword>
<organism evidence="6">
    <name type="scientific">marine metagenome</name>
    <dbReference type="NCBI Taxonomy" id="408172"/>
    <lineage>
        <taxon>unclassified sequences</taxon>
        <taxon>metagenomes</taxon>
        <taxon>ecological metagenomes</taxon>
    </lineage>
</organism>
<dbReference type="InterPro" id="IPR007627">
    <property type="entry name" value="RNA_pol_sigma70_r2"/>
</dbReference>
<dbReference type="AlphaFoldDB" id="A0A383DK59"/>
<dbReference type="InterPro" id="IPR000943">
    <property type="entry name" value="RNA_pol_sigma70"/>
</dbReference>
<evidence type="ECO:0000256" key="2">
    <source>
        <dbReference type="ARBA" id="ARBA00023082"/>
    </source>
</evidence>
<feature type="non-terminal residue" evidence="6">
    <location>
        <position position="89"/>
    </location>
</feature>
<keyword evidence="2" id="KW-0731">Sigma factor</keyword>
<dbReference type="Gene3D" id="1.10.1740.10">
    <property type="match status" value="1"/>
</dbReference>
<dbReference type="GO" id="GO:0016987">
    <property type="term" value="F:sigma factor activity"/>
    <property type="evidence" value="ECO:0007669"/>
    <property type="project" value="UniProtKB-KW"/>
</dbReference>
<evidence type="ECO:0000259" key="5">
    <source>
        <dbReference type="PROSITE" id="PS00715"/>
    </source>
</evidence>
<dbReference type="PROSITE" id="PS00715">
    <property type="entry name" value="SIGMA70_1"/>
    <property type="match status" value="1"/>
</dbReference>
<accession>A0A383DK59</accession>
<evidence type="ECO:0000256" key="1">
    <source>
        <dbReference type="ARBA" id="ARBA00023015"/>
    </source>
</evidence>
<sequence length="89" mass="9839">MAESAGEAASTKAKAKKPDIDFSDSKAVVEQYTPYVRSIAGKVRKKLPPDIEFDDLVEYGMIGLLEAAQRFDPNAGANFMTFAYYRIRG</sequence>
<dbReference type="SUPFAM" id="SSF88946">
    <property type="entry name" value="Sigma2 domain of RNA polymerase sigma factors"/>
    <property type="match status" value="1"/>
</dbReference>
<reference evidence="6" key="1">
    <citation type="submission" date="2018-05" db="EMBL/GenBank/DDBJ databases">
        <authorList>
            <person name="Lanie J.A."/>
            <person name="Ng W.-L."/>
            <person name="Kazmierczak K.M."/>
            <person name="Andrzejewski T.M."/>
            <person name="Davidsen T.M."/>
            <person name="Wayne K.J."/>
            <person name="Tettelin H."/>
            <person name="Glass J.I."/>
            <person name="Rusch D."/>
            <person name="Podicherti R."/>
            <person name="Tsui H.-C.T."/>
            <person name="Winkler M.E."/>
        </authorList>
    </citation>
    <scope>NUCLEOTIDE SEQUENCE</scope>
</reference>
<proteinExistence type="predicted"/>
<protein>
    <recommendedName>
        <fullName evidence="5">RNA polymerase sigma-70 domain-containing protein</fullName>
    </recommendedName>
</protein>